<dbReference type="PANTHER" id="PTHR11693:SF22">
    <property type="entry name" value="ATP SYNTHASE SUBUNIT GAMMA, MITOCHONDRIAL"/>
    <property type="match status" value="1"/>
</dbReference>
<evidence type="ECO:0000256" key="7">
    <source>
        <dbReference type="ARBA" id="ARBA00023136"/>
    </source>
</evidence>
<dbReference type="GO" id="GO:0005886">
    <property type="term" value="C:plasma membrane"/>
    <property type="evidence" value="ECO:0007669"/>
    <property type="project" value="UniProtKB-SubCell"/>
</dbReference>
<dbReference type="GO" id="GO:0045259">
    <property type="term" value="C:proton-transporting ATP synthase complex"/>
    <property type="evidence" value="ECO:0007669"/>
    <property type="project" value="UniProtKB-KW"/>
</dbReference>
<name>A0A9D1R3P0_9BACT</name>
<keyword evidence="8 10" id="KW-0139">CF(1)</keyword>
<keyword evidence="6 10" id="KW-0406">Ion transport</keyword>
<organism evidence="11 12">
    <name type="scientific">Candidatus Bilophila faecipullorum</name>
    <dbReference type="NCBI Taxonomy" id="2838482"/>
    <lineage>
        <taxon>Bacteria</taxon>
        <taxon>Pseudomonadati</taxon>
        <taxon>Thermodesulfobacteriota</taxon>
        <taxon>Desulfovibrionia</taxon>
        <taxon>Desulfovibrionales</taxon>
        <taxon>Desulfovibrionaceae</taxon>
        <taxon>Bilophila</taxon>
    </lineage>
</organism>
<dbReference type="HAMAP" id="MF_00815">
    <property type="entry name" value="ATP_synth_gamma_bact"/>
    <property type="match status" value="1"/>
</dbReference>
<keyword evidence="4 10" id="KW-0813">Transport</keyword>
<keyword evidence="9 10" id="KW-0066">ATP synthesis</keyword>
<comment type="function">
    <text evidence="1 10">Produces ATP from ADP in the presence of a proton gradient across the membrane. The gamma chain is believed to be important in regulating ATPase activity and the flow of protons through the CF(0) complex.</text>
</comment>
<keyword evidence="7 10" id="KW-0472">Membrane</keyword>
<evidence type="ECO:0000313" key="11">
    <source>
        <dbReference type="EMBL" id="HIW79522.1"/>
    </source>
</evidence>
<accession>A0A9D1R3P0</accession>
<keyword evidence="10" id="KW-1003">Cell membrane</keyword>
<dbReference type="PANTHER" id="PTHR11693">
    <property type="entry name" value="ATP SYNTHASE GAMMA CHAIN"/>
    <property type="match status" value="1"/>
</dbReference>
<dbReference type="EMBL" id="DXGI01000385">
    <property type="protein sequence ID" value="HIW79522.1"/>
    <property type="molecule type" value="Genomic_DNA"/>
</dbReference>
<comment type="subunit">
    <text evidence="10">F-type ATPases have 2 components, CF(1) - the catalytic core - and CF(0) - the membrane proton channel. CF(1) has five subunits: alpha(3), beta(3), gamma(1), delta(1), epsilon(1). CF(0) has three main subunits: a, b and c.</text>
</comment>
<dbReference type="Pfam" id="PF00231">
    <property type="entry name" value="ATP-synt"/>
    <property type="match status" value="1"/>
</dbReference>
<evidence type="ECO:0000256" key="2">
    <source>
        <dbReference type="ARBA" id="ARBA00004170"/>
    </source>
</evidence>
<evidence type="ECO:0000256" key="8">
    <source>
        <dbReference type="ARBA" id="ARBA00023196"/>
    </source>
</evidence>
<protein>
    <recommendedName>
        <fullName evidence="10">ATP synthase gamma chain</fullName>
    </recommendedName>
    <alternativeName>
        <fullName evidence="10">ATP synthase F1 sector gamma subunit</fullName>
    </alternativeName>
    <alternativeName>
        <fullName evidence="10">F-ATPase gamma subunit</fullName>
    </alternativeName>
</protein>
<evidence type="ECO:0000256" key="6">
    <source>
        <dbReference type="ARBA" id="ARBA00023065"/>
    </source>
</evidence>
<gene>
    <name evidence="10" type="primary">atpG</name>
    <name evidence="11" type="ORF">H9874_10330</name>
</gene>
<dbReference type="PRINTS" id="PR00126">
    <property type="entry name" value="ATPASEGAMMA"/>
</dbReference>
<dbReference type="CDD" id="cd12151">
    <property type="entry name" value="F1-ATPase_gamma"/>
    <property type="match status" value="1"/>
</dbReference>
<dbReference type="GO" id="GO:0005524">
    <property type="term" value="F:ATP binding"/>
    <property type="evidence" value="ECO:0007669"/>
    <property type="project" value="UniProtKB-UniRule"/>
</dbReference>
<evidence type="ECO:0000256" key="1">
    <source>
        <dbReference type="ARBA" id="ARBA00003456"/>
    </source>
</evidence>
<dbReference type="NCBIfam" id="NF009957">
    <property type="entry name" value="PRK13424.1"/>
    <property type="match status" value="1"/>
</dbReference>
<comment type="similarity">
    <text evidence="3 10">Belongs to the ATPase gamma chain family.</text>
</comment>
<evidence type="ECO:0000256" key="10">
    <source>
        <dbReference type="HAMAP-Rule" id="MF_00815"/>
    </source>
</evidence>
<dbReference type="Proteomes" id="UP000824264">
    <property type="component" value="Unassembled WGS sequence"/>
</dbReference>
<evidence type="ECO:0000256" key="3">
    <source>
        <dbReference type="ARBA" id="ARBA00007681"/>
    </source>
</evidence>
<reference evidence="11" key="2">
    <citation type="submission" date="2021-04" db="EMBL/GenBank/DDBJ databases">
        <authorList>
            <person name="Gilroy R."/>
        </authorList>
    </citation>
    <scope>NUCLEOTIDE SEQUENCE</scope>
    <source>
        <strain evidence="11">ChiSxjej5B17-1746</strain>
    </source>
</reference>
<comment type="subcellular location">
    <subcellularLocation>
        <location evidence="10">Cell membrane</location>
        <topology evidence="10">Peripheral membrane protein</topology>
    </subcellularLocation>
    <subcellularLocation>
        <location evidence="2">Membrane</location>
        <topology evidence="2">Peripheral membrane protein</topology>
    </subcellularLocation>
</comment>
<dbReference type="SUPFAM" id="SSF52943">
    <property type="entry name" value="ATP synthase (F1-ATPase), gamma subunit"/>
    <property type="match status" value="1"/>
</dbReference>
<keyword evidence="5 10" id="KW-0375">Hydrogen ion transport</keyword>
<reference evidence="11" key="1">
    <citation type="journal article" date="2021" name="PeerJ">
        <title>Extensive microbial diversity within the chicken gut microbiome revealed by metagenomics and culture.</title>
        <authorList>
            <person name="Gilroy R."/>
            <person name="Ravi A."/>
            <person name="Getino M."/>
            <person name="Pursley I."/>
            <person name="Horton D.L."/>
            <person name="Alikhan N.F."/>
            <person name="Baker D."/>
            <person name="Gharbi K."/>
            <person name="Hall N."/>
            <person name="Watson M."/>
            <person name="Adriaenssens E.M."/>
            <person name="Foster-Nyarko E."/>
            <person name="Jarju S."/>
            <person name="Secka A."/>
            <person name="Antonio M."/>
            <person name="Oren A."/>
            <person name="Chaudhuri R.R."/>
            <person name="La Ragione R."/>
            <person name="Hildebrand F."/>
            <person name="Pallen M.J."/>
        </authorList>
    </citation>
    <scope>NUCLEOTIDE SEQUENCE</scope>
    <source>
        <strain evidence="11">ChiSxjej5B17-1746</strain>
    </source>
</reference>
<dbReference type="PROSITE" id="PS00153">
    <property type="entry name" value="ATPASE_GAMMA"/>
    <property type="match status" value="1"/>
</dbReference>
<dbReference type="Gene3D" id="1.10.287.80">
    <property type="entry name" value="ATP synthase, gamma subunit, helix hairpin domain"/>
    <property type="match status" value="1"/>
</dbReference>
<proteinExistence type="inferred from homology"/>
<evidence type="ECO:0000256" key="9">
    <source>
        <dbReference type="ARBA" id="ARBA00023310"/>
    </source>
</evidence>
<dbReference type="GO" id="GO:0042777">
    <property type="term" value="P:proton motive force-driven plasma membrane ATP synthesis"/>
    <property type="evidence" value="ECO:0007669"/>
    <property type="project" value="UniProtKB-UniRule"/>
</dbReference>
<dbReference type="NCBIfam" id="TIGR01146">
    <property type="entry name" value="ATPsyn_F1gamma"/>
    <property type="match status" value="1"/>
</dbReference>
<evidence type="ECO:0000256" key="5">
    <source>
        <dbReference type="ARBA" id="ARBA00022781"/>
    </source>
</evidence>
<evidence type="ECO:0000313" key="12">
    <source>
        <dbReference type="Proteomes" id="UP000824264"/>
    </source>
</evidence>
<sequence length="297" mass="32262">MPSLKDVKMKIVGVRKTKQITKAMNMVASAKLRGAQTRIERFRPYAEKFQTVLGDLASKSDGSAHALLERRPEGRVSVIILATSDRGLCGSFNAMLIAKAMDAARMRTAEGKTVKFICVGKKGRDAIRKTDYEILSAYADVMGHFDFSLASSIGKDVVSGYTSKSMDEVILIYGEFVSVVKQIPLVQTLLPVETSTATVDSAADGVSRKGASEEYTYEPEVTQLLAAILPRFVNVQIYRGLLDTSASENAARMTAMDNATRNCDEMVGALTLLFNKTRQASITNELIDIVGGAEALK</sequence>
<comment type="caution">
    <text evidence="11">The sequence shown here is derived from an EMBL/GenBank/DDBJ whole genome shotgun (WGS) entry which is preliminary data.</text>
</comment>
<dbReference type="InterPro" id="IPR035968">
    <property type="entry name" value="ATP_synth_F1_ATPase_gsu"/>
</dbReference>
<dbReference type="AlphaFoldDB" id="A0A9D1R3P0"/>
<dbReference type="InterPro" id="IPR023632">
    <property type="entry name" value="ATP_synth_F1_gsu_CS"/>
</dbReference>
<dbReference type="Gene3D" id="3.40.1380.10">
    <property type="match status" value="1"/>
</dbReference>
<evidence type="ECO:0000256" key="4">
    <source>
        <dbReference type="ARBA" id="ARBA00022448"/>
    </source>
</evidence>
<dbReference type="GO" id="GO:0046933">
    <property type="term" value="F:proton-transporting ATP synthase activity, rotational mechanism"/>
    <property type="evidence" value="ECO:0007669"/>
    <property type="project" value="UniProtKB-UniRule"/>
</dbReference>
<dbReference type="InterPro" id="IPR000131">
    <property type="entry name" value="ATP_synth_F1_gsu"/>
</dbReference>